<evidence type="ECO:0000313" key="2">
    <source>
        <dbReference type="Proteomes" id="UP001194746"/>
    </source>
</evidence>
<name>A0AAD4CAB9_ASPNN</name>
<dbReference type="Proteomes" id="UP001194746">
    <property type="component" value="Unassembled WGS sequence"/>
</dbReference>
<dbReference type="EMBL" id="VCAU01000221">
    <property type="protein sequence ID" value="KAF9882770.1"/>
    <property type="molecule type" value="Genomic_DNA"/>
</dbReference>
<organism evidence="1 2">
    <name type="scientific">Aspergillus nanangensis</name>
    <dbReference type="NCBI Taxonomy" id="2582783"/>
    <lineage>
        <taxon>Eukaryota</taxon>
        <taxon>Fungi</taxon>
        <taxon>Dikarya</taxon>
        <taxon>Ascomycota</taxon>
        <taxon>Pezizomycotina</taxon>
        <taxon>Eurotiomycetes</taxon>
        <taxon>Eurotiomycetidae</taxon>
        <taxon>Eurotiales</taxon>
        <taxon>Aspergillaceae</taxon>
        <taxon>Aspergillus</taxon>
        <taxon>Aspergillus subgen. Circumdati</taxon>
    </lineage>
</organism>
<sequence>MCACFVRRPDALSSNSPAVSWVLLGWRLDAQLPRRSMYPGAKVYVAMVTAPGGLTIGWNRGE</sequence>
<proteinExistence type="predicted"/>
<dbReference type="AlphaFoldDB" id="A0AAD4CAB9"/>
<evidence type="ECO:0000313" key="1">
    <source>
        <dbReference type="EMBL" id="KAF9882770.1"/>
    </source>
</evidence>
<comment type="caution">
    <text evidence="1">The sequence shown here is derived from an EMBL/GenBank/DDBJ whole genome shotgun (WGS) entry which is preliminary data.</text>
</comment>
<keyword evidence="2" id="KW-1185">Reference proteome</keyword>
<protein>
    <submittedName>
        <fullName evidence="1">Uncharacterized protein</fullName>
    </submittedName>
</protein>
<reference evidence="1" key="2">
    <citation type="submission" date="2020-02" db="EMBL/GenBank/DDBJ databases">
        <authorList>
            <person name="Gilchrist C.L.M."/>
            <person name="Chooi Y.-H."/>
        </authorList>
    </citation>
    <scope>NUCLEOTIDE SEQUENCE</scope>
    <source>
        <strain evidence="1">MST-FP2251</strain>
    </source>
</reference>
<accession>A0AAD4CAB9</accession>
<gene>
    <name evidence="1" type="ORF">FE257_005305</name>
</gene>
<reference evidence="1" key="1">
    <citation type="journal article" date="2019" name="Beilstein J. Org. Chem.">
        <title>Nanangenines: drimane sesquiterpenoids as the dominant metabolite cohort of a novel Australian fungus, Aspergillus nanangensis.</title>
        <authorList>
            <person name="Lacey H.J."/>
            <person name="Gilchrist C.L.M."/>
            <person name="Crombie A."/>
            <person name="Kalaitzis J.A."/>
            <person name="Vuong D."/>
            <person name="Rutledge P.J."/>
            <person name="Turner P."/>
            <person name="Pitt J.I."/>
            <person name="Lacey E."/>
            <person name="Chooi Y.H."/>
            <person name="Piggott A.M."/>
        </authorList>
    </citation>
    <scope>NUCLEOTIDE SEQUENCE</scope>
    <source>
        <strain evidence="1">MST-FP2251</strain>
    </source>
</reference>